<dbReference type="OMA" id="VRIPFME"/>
<feature type="compositionally biased region" description="Polar residues" evidence="1">
    <location>
        <begin position="1"/>
        <end position="21"/>
    </location>
</feature>
<keyword evidence="2" id="KW-0472">Membrane</keyword>
<gene>
    <name evidence="3" type="ORF">FCULG_00010900</name>
</gene>
<dbReference type="OrthoDB" id="3692311at2759"/>
<comment type="caution">
    <text evidence="3">The sequence shown here is derived from an EMBL/GenBank/DDBJ whole genome shotgun (WGS) entry which is preliminary data.</text>
</comment>
<sequence>MALSTGPENQHLVSTPSNTEDTVSDSEKESPTLREVSPSWWWRVGAAATLLAVPAAYLVLLGIVAHLSGKKQSSFGDNTLEVLQLASTLWPISFVAVVGPFLKSLALYAAERGSTLGSLEFLLTSQTTIAAVKNIFSFRHIHMWTIGIVVIWSLSPLGGQAAVRSLALQSPKHTEKIKAGHYFSQTPIRTICELARSDNNLNKCENAFGNPKGLITNDLPGFRRAVNTAFSRTDVRLSHPNVSTDDYDDVIEQLGGASQAARLGKQDIWGNVRIPFMEFLPGYDGQNPESWTKVPPDKYVPYSSFVGVPIRGGSPPGAVGNLSMILYTRYQTLSCGDVFNGTAWLKRNSSESPIIFHQTNFTDTEPLQYQALNYGLDTKPSLWMDIVENNASDSHFGIDLDTEIESPLKLAVGGQCIDRGGTFSHMTRVCDMITSYVDVVVSCKRLSSTADLNCQAESIRRTPDPEYSAYLTDLSHKPVSERLVYEMPFTTATYYSMEPSLLERYIHDPLLTFDVGPYDKKEPRPGCYSELSQAFFEARFATALNTFLMAAYDDVVLGGADNTGQSMEDFVRRTFLYRKGHPSWQNTTADWTGFTDSIYVMDIAWFCISVISTVVLLGCAIVNVVIRQLVLAPDFLDSVDGLTRDSPFVDIPSESYAMGSGVSSRDRLQATKDIRVQIRDVEPDRNVGRIALTTDTTDKRLDWGRAYV</sequence>
<feature type="transmembrane region" description="Helical" evidence="2">
    <location>
        <begin position="88"/>
        <end position="110"/>
    </location>
</feature>
<organism evidence="3 4">
    <name type="scientific">Fusarium culmorum</name>
    <dbReference type="NCBI Taxonomy" id="5516"/>
    <lineage>
        <taxon>Eukaryota</taxon>
        <taxon>Fungi</taxon>
        <taxon>Dikarya</taxon>
        <taxon>Ascomycota</taxon>
        <taxon>Pezizomycotina</taxon>
        <taxon>Sordariomycetes</taxon>
        <taxon>Hypocreomycetidae</taxon>
        <taxon>Hypocreales</taxon>
        <taxon>Nectriaceae</taxon>
        <taxon>Fusarium</taxon>
    </lineage>
</organism>
<feature type="transmembrane region" description="Helical" evidence="2">
    <location>
        <begin position="603"/>
        <end position="626"/>
    </location>
</feature>
<evidence type="ECO:0000313" key="3">
    <source>
        <dbReference type="EMBL" id="PTD08740.1"/>
    </source>
</evidence>
<keyword evidence="2" id="KW-1133">Transmembrane helix</keyword>
<name>A0A2T4GYW3_FUSCU</name>
<evidence type="ECO:0000256" key="1">
    <source>
        <dbReference type="SAM" id="MobiDB-lite"/>
    </source>
</evidence>
<protein>
    <submittedName>
        <fullName evidence="3">Uncharacterized protein</fullName>
    </submittedName>
</protein>
<evidence type="ECO:0000313" key="4">
    <source>
        <dbReference type="Proteomes" id="UP000241587"/>
    </source>
</evidence>
<keyword evidence="2" id="KW-0812">Transmembrane</keyword>
<reference evidence="3 4" key="1">
    <citation type="submission" date="2018-02" db="EMBL/GenBank/DDBJ databases">
        <title>Fusarium culmorum secondary metabolites in fungal-bacterial-plant interactions.</title>
        <authorList>
            <person name="Schmidt R."/>
        </authorList>
    </citation>
    <scope>NUCLEOTIDE SEQUENCE [LARGE SCALE GENOMIC DNA]</scope>
    <source>
        <strain evidence="3 4">PV</strain>
    </source>
</reference>
<feature type="region of interest" description="Disordered" evidence="1">
    <location>
        <begin position="1"/>
        <end position="31"/>
    </location>
</feature>
<accession>A0A2T4GYW3</accession>
<feature type="transmembrane region" description="Helical" evidence="2">
    <location>
        <begin position="40"/>
        <end position="67"/>
    </location>
</feature>
<dbReference type="Proteomes" id="UP000241587">
    <property type="component" value="Unassembled WGS sequence"/>
</dbReference>
<dbReference type="EMBL" id="PVEM01000004">
    <property type="protein sequence ID" value="PTD08740.1"/>
    <property type="molecule type" value="Genomic_DNA"/>
</dbReference>
<feature type="transmembrane region" description="Helical" evidence="2">
    <location>
        <begin position="143"/>
        <end position="163"/>
    </location>
</feature>
<proteinExistence type="predicted"/>
<evidence type="ECO:0000256" key="2">
    <source>
        <dbReference type="SAM" id="Phobius"/>
    </source>
</evidence>
<keyword evidence="4" id="KW-1185">Reference proteome</keyword>
<dbReference type="AlphaFoldDB" id="A0A2T4GYW3"/>